<comment type="caution">
    <text evidence="1">The sequence shown here is derived from an EMBL/GenBank/DDBJ whole genome shotgun (WGS) entry which is preliminary data.</text>
</comment>
<dbReference type="Proteomes" id="UP000256405">
    <property type="component" value="Unassembled WGS sequence"/>
</dbReference>
<dbReference type="AlphaFoldDB" id="A0A3E0DPL0"/>
<accession>A0A3E0DPL0</accession>
<gene>
    <name evidence="1" type="ORF">C8N25_114148</name>
</gene>
<dbReference type="EMBL" id="QUNF01000014">
    <property type="protein sequence ID" value="REG84799.1"/>
    <property type="molecule type" value="Genomic_DNA"/>
</dbReference>
<name>A0A3E0DPL0_9BACT</name>
<sequence>MSDSPKNTSSTDLPSKQEMLLKESVMAKSIVISLGRIGYESIDT</sequence>
<reference evidence="1 2" key="1">
    <citation type="submission" date="2018-08" db="EMBL/GenBank/DDBJ databases">
        <title>Genomic Encyclopedia of Archaeal and Bacterial Type Strains, Phase II (KMG-II): from individual species to whole genera.</title>
        <authorList>
            <person name="Goeker M."/>
        </authorList>
    </citation>
    <scope>NUCLEOTIDE SEQUENCE [LARGE SCALE GENOMIC DNA]</scope>
    <source>
        <strain evidence="1 2">DSM 15986</strain>
    </source>
</reference>
<organism evidence="1 2">
    <name type="scientific">Algoriphagus antarcticus</name>
    <dbReference type="NCBI Taxonomy" id="238540"/>
    <lineage>
        <taxon>Bacteria</taxon>
        <taxon>Pseudomonadati</taxon>
        <taxon>Bacteroidota</taxon>
        <taxon>Cytophagia</taxon>
        <taxon>Cytophagales</taxon>
        <taxon>Cyclobacteriaceae</taxon>
        <taxon>Algoriphagus</taxon>
    </lineage>
</organism>
<dbReference type="RefSeq" id="WP_262481368.1">
    <property type="nucleotide sequence ID" value="NZ_MSSW01000027.1"/>
</dbReference>
<proteinExistence type="predicted"/>
<keyword evidence="2" id="KW-1185">Reference proteome</keyword>
<evidence type="ECO:0000313" key="2">
    <source>
        <dbReference type="Proteomes" id="UP000256405"/>
    </source>
</evidence>
<protein>
    <submittedName>
        <fullName evidence="1">Uncharacterized protein</fullName>
    </submittedName>
</protein>
<evidence type="ECO:0000313" key="1">
    <source>
        <dbReference type="EMBL" id="REG84799.1"/>
    </source>
</evidence>